<dbReference type="PROSITE" id="PS00332">
    <property type="entry name" value="SOD_CU_ZN_2"/>
    <property type="match status" value="1"/>
</dbReference>
<evidence type="ECO:0000313" key="5">
    <source>
        <dbReference type="EMBL" id="CDG83380.1"/>
    </source>
</evidence>
<dbReference type="KEGG" id="jag:GJA_2749"/>
<evidence type="ECO:0000256" key="3">
    <source>
        <dbReference type="SAM" id="MobiDB-lite"/>
    </source>
</evidence>
<gene>
    <name evidence="5" type="primary">SOD1</name>
    <name evidence="5" type="ORF">GJA_2749</name>
</gene>
<sequence>MLSALQPVPAGAPEEGVCIYRAGSQPATHGIDKKYTFSGEFWMKHISLILLSAVAIAGCATQPVAPSAGLVANAVLKPTQGNQAGGSVRFEEKNGQVWVIASIEGLSPGQHGFHIHEKGDCSSPDGLSAGGHFNPTGVQHGNPASGPHHGGDFGNLETDMNGNAELKMAFPLSQISLDKDAPNSIIGRGLIVHADPDDFRTQPTGNSGKRLACGVIVLK</sequence>
<dbReference type="CDD" id="cd00305">
    <property type="entry name" value="Cu-Zn_Superoxide_Dismutase"/>
    <property type="match status" value="1"/>
</dbReference>
<dbReference type="InterPro" id="IPR001424">
    <property type="entry name" value="SOD_Cu_Zn_dom"/>
</dbReference>
<dbReference type="Gene3D" id="2.60.40.200">
    <property type="entry name" value="Superoxide dismutase, copper/zinc binding domain"/>
    <property type="match status" value="1"/>
</dbReference>
<organism evidence="5 6">
    <name type="scientific">Janthinobacterium agaricidamnosum NBRC 102515 = DSM 9628</name>
    <dbReference type="NCBI Taxonomy" id="1349767"/>
    <lineage>
        <taxon>Bacteria</taxon>
        <taxon>Pseudomonadati</taxon>
        <taxon>Pseudomonadota</taxon>
        <taxon>Betaproteobacteria</taxon>
        <taxon>Burkholderiales</taxon>
        <taxon>Oxalobacteraceae</taxon>
        <taxon>Janthinobacterium</taxon>
    </lineage>
</organism>
<evidence type="ECO:0000259" key="4">
    <source>
        <dbReference type="Pfam" id="PF00080"/>
    </source>
</evidence>
<keyword evidence="2" id="KW-0479">Metal-binding</keyword>
<dbReference type="AlphaFoldDB" id="W0V6Z9"/>
<reference evidence="5 6" key="1">
    <citation type="journal article" date="2015" name="Genome Announc.">
        <title>Genome Sequence of Mushroom Soft-Rot Pathogen Janthinobacterium agaricidamnosum.</title>
        <authorList>
            <person name="Graupner K."/>
            <person name="Lackner G."/>
            <person name="Hertweck C."/>
        </authorList>
    </citation>
    <scope>NUCLEOTIDE SEQUENCE [LARGE SCALE GENOMIC DNA]</scope>
    <source>
        <strain evidence="6">NBRC 102515 / DSM 9628</strain>
    </source>
</reference>
<accession>W0V6Z9</accession>
<dbReference type="SUPFAM" id="SSF49329">
    <property type="entry name" value="Cu,Zn superoxide dismutase-like"/>
    <property type="match status" value="1"/>
</dbReference>
<comment type="catalytic activity">
    <reaction evidence="2">
        <text>2 superoxide + 2 H(+) = H2O2 + O2</text>
        <dbReference type="Rhea" id="RHEA:20696"/>
        <dbReference type="ChEBI" id="CHEBI:15378"/>
        <dbReference type="ChEBI" id="CHEBI:15379"/>
        <dbReference type="ChEBI" id="CHEBI:16240"/>
        <dbReference type="ChEBI" id="CHEBI:18421"/>
        <dbReference type="EC" id="1.15.1.1"/>
    </reaction>
</comment>
<comment type="function">
    <text evidence="2">Destroys radicals which are normally produced within the cells and which are toxic to biological systems.</text>
</comment>
<keyword evidence="2 5" id="KW-0560">Oxidoreductase</keyword>
<dbReference type="PANTHER" id="PTHR10003">
    <property type="entry name" value="SUPEROXIDE DISMUTASE CU-ZN -RELATED"/>
    <property type="match status" value="1"/>
</dbReference>
<proteinExistence type="inferred from homology"/>
<dbReference type="PRINTS" id="PR00068">
    <property type="entry name" value="CUZNDISMTASE"/>
</dbReference>
<feature type="region of interest" description="Disordered" evidence="3">
    <location>
        <begin position="136"/>
        <end position="159"/>
    </location>
</feature>
<dbReference type="HOGENOM" id="CLU_056632_8_2_4"/>
<protein>
    <recommendedName>
        <fullName evidence="2">Superoxide dismutase [Cu-Zn]</fullName>
        <ecNumber evidence="2">1.15.1.1</ecNumber>
    </recommendedName>
</protein>
<dbReference type="PROSITE" id="PS00087">
    <property type="entry name" value="SOD_CU_ZN_1"/>
    <property type="match status" value="1"/>
</dbReference>
<dbReference type="InterPro" id="IPR018152">
    <property type="entry name" value="SOD_Cu/Zn_BS"/>
</dbReference>
<keyword evidence="6" id="KW-1185">Reference proteome</keyword>
<dbReference type="GO" id="GO:0004784">
    <property type="term" value="F:superoxide dismutase activity"/>
    <property type="evidence" value="ECO:0007669"/>
    <property type="project" value="UniProtKB-EC"/>
</dbReference>
<keyword evidence="2" id="KW-0862">Zinc</keyword>
<dbReference type="PATRIC" id="fig|1349767.4.peg.4476"/>
<feature type="domain" description="Superoxide dismutase copper/zinc binding" evidence="4">
    <location>
        <begin position="86"/>
        <end position="216"/>
    </location>
</feature>
<dbReference type="EMBL" id="HG322949">
    <property type="protein sequence ID" value="CDG83380.1"/>
    <property type="molecule type" value="Genomic_DNA"/>
</dbReference>
<name>W0V6Z9_9BURK</name>
<evidence type="ECO:0000256" key="2">
    <source>
        <dbReference type="RuleBase" id="RU000393"/>
    </source>
</evidence>
<dbReference type="GO" id="GO:0005507">
    <property type="term" value="F:copper ion binding"/>
    <property type="evidence" value="ECO:0007669"/>
    <property type="project" value="InterPro"/>
</dbReference>
<dbReference type="eggNOG" id="COG2032">
    <property type="taxonomic scope" value="Bacteria"/>
</dbReference>
<dbReference type="InterPro" id="IPR024134">
    <property type="entry name" value="SOD_Cu/Zn_/chaperone"/>
</dbReference>
<evidence type="ECO:0000256" key="1">
    <source>
        <dbReference type="ARBA" id="ARBA00010457"/>
    </source>
</evidence>
<comment type="similarity">
    <text evidence="1 2">Belongs to the Cu-Zn superoxide dismutase family.</text>
</comment>
<keyword evidence="2" id="KW-0186">Copper</keyword>
<dbReference type="InterPro" id="IPR036423">
    <property type="entry name" value="SOD-like_Cu/Zn_dom_sf"/>
</dbReference>
<dbReference type="Pfam" id="PF00080">
    <property type="entry name" value="Sod_Cu"/>
    <property type="match status" value="1"/>
</dbReference>
<comment type="cofactor">
    <cofactor evidence="2">
        <name>Cu cation</name>
        <dbReference type="ChEBI" id="CHEBI:23378"/>
    </cofactor>
    <text evidence="2">Binds 1 copper ion per subunit.</text>
</comment>
<dbReference type="EC" id="1.15.1.1" evidence="2"/>
<dbReference type="STRING" id="1349767.GJA_2749"/>
<comment type="cofactor">
    <cofactor evidence="2">
        <name>Zn(2+)</name>
        <dbReference type="ChEBI" id="CHEBI:29105"/>
    </cofactor>
    <text evidence="2">Binds 1 zinc ion per subunit.</text>
</comment>
<dbReference type="Proteomes" id="UP000027604">
    <property type="component" value="Chromosome I"/>
</dbReference>
<evidence type="ECO:0000313" key="6">
    <source>
        <dbReference type="Proteomes" id="UP000027604"/>
    </source>
</evidence>